<reference evidence="4" key="1">
    <citation type="submission" date="2024-06" db="EMBL/GenBank/DDBJ databases">
        <title>Multi-omics analyses provide insights into the biosynthesis of the anticancer antibiotic pleurotin in Hohenbuehelia grisea.</title>
        <authorList>
            <person name="Weaver J.A."/>
            <person name="Alberti F."/>
        </authorList>
    </citation>
    <scope>NUCLEOTIDE SEQUENCE [LARGE SCALE GENOMIC DNA]</scope>
    <source>
        <strain evidence="4">T-177</strain>
    </source>
</reference>
<evidence type="ECO:0000313" key="4">
    <source>
        <dbReference type="Proteomes" id="UP001556367"/>
    </source>
</evidence>
<dbReference type="InterPro" id="IPR041336">
    <property type="entry name" value="DNApol_Exo"/>
</dbReference>
<dbReference type="InterPro" id="IPR002297">
    <property type="entry name" value="DNA-dir_DNA_pol_A_mt"/>
</dbReference>
<feature type="domain" description="DNA mitochondrial polymerase exonuclease" evidence="2">
    <location>
        <begin position="57"/>
        <end position="152"/>
    </location>
</feature>
<dbReference type="Gene3D" id="3.30.420.390">
    <property type="match status" value="1"/>
</dbReference>
<protein>
    <recommendedName>
        <fullName evidence="2">DNA mitochondrial polymerase exonuclease domain-containing protein</fullName>
    </recommendedName>
</protein>
<feature type="compositionally biased region" description="Low complexity" evidence="1">
    <location>
        <begin position="1"/>
        <end position="12"/>
    </location>
</feature>
<feature type="region of interest" description="Disordered" evidence="1">
    <location>
        <begin position="1"/>
        <end position="39"/>
    </location>
</feature>
<dbReference type="Proteomes" id="UP001556367">
    <property type="component" value="Unassembled WGS sequence"/>
</dbReference>
<organism evidence="3 4">
    <name type="scientific">Hohenbuehelia grisea</name>
    <dbReference type="NCBI Taxonomy" id="104357"/>
    <lineage>
        <taxon>Eukaryota</taxon>
        <taxon>Fungi</taxon>
        <taxon>Dikarya</taxon>
        <taxon>Basidiomycota</taxon>
        <taxon>Agaricomycotina</taxon>
        <taxon>Agaricomycetes</taxon>
        <taxon>Agaricomycetidae</taxon>
        <taxon>Agaricales</taxon>
        <taxon>Pleurotineae</taxon>
        <taxon>Pleurotaceae</taxon>
        <taxon>Hohenbuehelia</taxon>
    </lineage>
</organism>
<dbReference type="EMBL" id="JASNQZ010000006">
    <property type="protein sequence ID" value="KAL0957159.1"/>
    <property type="molecule type" value="Genomic_DNA"/>
</dbReference>
<dbReference type="Pfam" id="PF18136">
    <property type="entry name" value="DNApol_Exo"/>
    <property type="match status" value="1"/>
</dbReference>
<evidence type="ECO:0000259" key="2">
    <source>
        <dbReference type="Pfam" id="PF18136"/>
    </source>
</evidence>
<keyword evidence="4" id="KW-1185">Reference proteome</keyword>
<comment type="caution">
    <text evidence="3">The sequence shown here is derived from an EMBL/GenBank/DDBJ whole genome shotgun (WGS) entry which is preliminary data.</text>
</comment>
<dbReference type="PANTHER" id="PTHR10267">
    <property type="entry name" value="DNA POLYMERASE SUBUNIT GAMMA-1"/>
    <property type="match status" value="1"/>
</dbReference>
<proteinExistence type="predicted"/>
<evidence type="ECO:0000313" key="3">
    <source>
        <dbReference type="EMBL" id="KAL0957159.1"/>
    </source>
</evidence>
<dbReference type="PANTHER" id="PTHR10267:SF0">
    <property type="entry name" value="DNA POLYMERASE SUBUNIT GAMMA-1"/>
    <property type="match status" value="1"/>
</dbReference>
<name>A0ABR3JNH1_9AGAR</name>
<sequence length="212" mass="23496">MSSSSKISASISDNVQEDQRKYNKTSRHGLDPTQGSLSAAGHGVRLIPSLASTGEFSSNLREHFHRIGVRAAQPWLRLTQEFAVSELPPQPDTWNIQSGWTKYHYAVDGSSYSEHVPFPIHDGKAEEALVLDAEMMPTYHSFAIMGCVVSPNGCMGSRYSSIPRSHLLYESSVVELAEALASGRSNLKSQQYARRPNVVVIRLMAWHAQQKL</sequence>
<gene>
    <name evidence="3" type="ORF">HGRIS_003251</name>
</gene>
<accession>A0ABR3JNH1</accession>
<evidence type="ECO:0000256" key="1">
    <source>
        <dbReference type="SAM" id="MobiDB-lite"/>
    </source>
</evidence>